<proteinExistence type="predicted"/>
<dbReference type="InterPro" id="IPR013162">
    <property type="entry name" value="CD80_C2-set"/>
</dbReference>
<evidence type="ECO:0000256" key="8">
    <source>
        <dbReference type="ARBA" id="ARBA00023170"/>
    </source>
</evidence>
<feature type="transmembrane region" description="Helical" evidence="11">
    <location>
        <begin position="264"/>
        <end position="286"/>
    </location>
</feature>
<accession>A0A9Q1D1L2</accession>
<dbReference type="GO" id="GO:0009897">
    <property type="term" value="C:external side of plasma membrane"/>
    <property type="evidence" value="ECO:0007669"/>
    <property type="project" value="TreeGrafter"/>
</dbReference>
<keyword evidence="10" id="KW-0393">Immunoglobulin domain</keyword>
<evidence type="ECO:0000313" key="14">
    <source>
        <dbReference type="Proteomes" id="UP001152803"/>
    </source>
</evidence>
<keyword evidence="5 11" id="KW-1133">Transmembrane helix</keyword>
<organism evidence="13 14">
    <name type="scientific">Conger conger</name>
    <name type="common">Conger eel</name>
    <name type="synonym">Muraena conger</name>
    <dbReference type="NCBI Taxonomy" id="82655"/>
    <lineage>
        <taxon>Eukaryota</taxon>
        <taxon>Metazoa</taxon>
        <taxon>Chordata</taxon>
        <taxon>Craniata</taxon>
        <taxon>Vertebrata</taxon>
        <taxon>Euteleostomi</taxon>
        <taxon>Actinopterygii</taxon>
        <taxon>Neopterygii</taxon>
        <taxon>Teleostei</taxon>
        <taxon>Anguilliformes</taxon>
        <taxon>Congridae</taxon>
        <taxon>Conger</taxon>
    </lineage>
</organism>
<evidence type="ECO:0000256" key="9">
    <source>
        <dbReference type="ARBA" id="ARBA00023180"/>
    </source>
</evidence>
<keyword evidence="7" id="KW-1015">Disulfide bond</keyword>
<keyword evidence="14" id="KW-1185">Reference proteome</keyword>
<evidence type="ECO:0000256" key="11">
    <source>
        <dbReference type="SAM" id="Phobius"/>
    </source>
</evidence>
<feature type="domain" description="Ig-like" evidence="12">
    <location>
        <begin position="34"/>
        <end position="147"/>
    </location>
</feature>
<keyword evidence="6 11" id="KW-0472">Membrane</keyword>
<evidence type="ECO:0000256" key="4">
    <source>
        <dbReference type="ARBA" id="ARBA00022729"/>
    </source>
</evidence>
<dbReference type="InterPro" id="IPR036179">
    <property type="entry name" value="Ig-like_dom_sf"/>
</dbReference>
<dbReference type="GO" id="GO:0031295">
    <property type="term" value="P:T cell costimulation"/>
    <property type="evidence" value="ECO:0007669"/>
    <property type="project" value="TreeGrafter"/>
</dbReference>
<keyword evidence="9" id="KW-0325">Glycoprotein</keyword>
<dbReference type="PROSITE" id="PS50835">
    <property type="entry name" value="IG_LIKE"/>
    <property type="match status" value="2"/>
</dbReference>
<reference evidence="13" key="1">
    <citation type="journal article" date="2023" name="Science">
        <title>Genome structures resolve the early diversification of teleost fishes.</title>
        <authorList>
            <person name="Parey E."/>
            <person name="Louis A."/>
            <person name="Montfort J."/>
            <person name="Bouchez O."/>
            <person name="Roques C."/>
            <person name="Iampietro C."/>
            <person name="Lluch J."/>
            <person name="Castinel A."/>
            <person name="Donnadieu C."/>
            <person name="Desvignes T."/>
            <person name="Floi Bucao C."/>
            <person name="Jouanno E."/>
            <person name="Wen M."/>
            <person name="Mejri S."/>
            <person name="Dirks R."/>
            <person name="Jansen H."/>
            <person name="Henkel C."/>
            <person name="Chen W.J."/>
            <person name="Zahm M."/>
            <person name="Cabau C."/>
            <person name="Klopp C."/>
            <person name="Thompson A.W."/>
            <person name="Robinson-Rechavi M."/>
            <person name="Braasch I."/>
            <person name="Lecointre G."/>
            <person name="Bobe J."/>
            <person name="Postlethwait J.H."/>
            <person name="Berthelot C."/>
            <person name="Roest Crollius H."/>
            <person name="Guiguen Y."/>
        </authorList>
    </citation>
    <scope>NUCLEOTIDE SEQUENCE</scope>
    <source>
        <strain evidence="13">Concon-B</strain>
    </source>
</reference>
<evidence type="ECO:0000256" key="3">
    <source>
        <dbReference type="ARBA" id="ARBA00022692"/>
    </source>
</evidence>
<dbReference type="GO" id="GO:0042102">
    <property type="term" value="P:positive regulation of T cell proliferation"/>
    <property type="evidence" value="ECO:0007669"/>
    <property type="project" value="TreeGrafter"/>
</dbReference>
<evidence type="ECO:0000259" key="12">
    <source>
        <dbReference type="PROSITE" id="PS50835"/>
    </source>
</evidence>
<dbReference type="GO" id="GO:0007166">
    <property type="term" value="P:cell surface receptor signaling pathway"/>
    <property type="evidence" value="ECO:0007669"/>
    <property type="project" value="TreeGrafter"/>
</dbReference>
<evidence type="ECO:0000256" key="7">
    <source>
        <dbReference type="ARBA" id="ARBA00023157"/>
    </source>
</evidence>
<dbReference type="InterPro" id="IPR013783">
    <property type="entry name" value="Ig-like_fold"/>
</dbReference>
<dbReference type="InterPro" id="IPR007110">
    <property type="entry name" value="Ig-like_dom"/>
</dbReference>
<keyword evidence="2" id="KW-1003">Cell membrane</keyword>
<comment type="caution">
    <text evidence="13">The sequence shown here is derived from an EMBL/GenBank/DDBJ whole genome shotgun (WGS) entry which is preliminary data.</text>
</comment>
<dbReference type="EMBL" id="JAFJMO010000015">
    <property type="protein sequence ID" value="KAJ8256146.1"/>
    <property type="molecule type" value="Genomic_DNA"/>
</dbReference>
<dbReference type="GO" id="GO:0006955">
    <property type="term" value="P:immune response"/>
    <property type="evidence" value="ECO:0007669"/>
    <property type="project" value="TreeGrafter"/>
</dbReference>
<dbReference type="Pfam" id="PF08205">
    <property type="entry name" value="C2-set_2"/>
    <property type="match status" value="1"/>
</dbReference>
<dbReference type="Gene3D" id="2.60.40.10">
    <property type="entry name" value="Immunoglobulins"/>
    <property type="match status" value="2"/>
</dbReference>
<evidence type="ECO:0000313" key="13">
    <source>
        <dbReference type="EMBL" id="KAJ8256146.1"/>
    </source>
</evidence>
<dbReference type="OrthoDB" id="5857426at2759"/>
<dbReference type="Proteomes" id="UP001152803">
    <property type="component" value="Unassembled WGS sequence"/>
</dbReference>
<evidence type="ECO:0000256" key="6">
    <source>
        <dbReference type="ARBA" id="ARBA00023136"/>
    </source>
</evidence>
<dbReference type="AlphaFoldDB" id="A0A9Q1D1L2"/>
<comment type="subcellular location">
    <subcellularLocation>
        <location evidence="1">Cell membrane</location>
        <topology evidence="1">Single-pass type I membrane protein</topology>
    </subcellularLocation>
</comment>
<protein>
    <recommendedName>
        <fullName evidence="12">Ig-like domain-containing protein</fullName>
    </recommendedName>
</protein>
<dbReference type="PANTHER" id="PTHR25466:SF2">
    <property type="entry name" value="T-LYMPHOCYTE ACTIVATION ANTIGEN CD86"/>
    <property type="match status" value="1"/>
</dbReference>
<dbReference type="GO" id="GO:0071222">
    <property type="term" value="P:cellular response to lipopolysaccharide"/>
    <property type="evidence" value="ECO:0007669"/>
    <property type="project" value="TreeGrafter"/>
</dbReference>
<sequence>MTQIIFFNVCVRRKICLKNSVGTKPTAVACTTLPRATSSVTSLDACVIGMVGESAVLPCVYNGTFGLDSGDVSVEWRTGSELVHTSALGKDGEVARSVSLRNGTRLVTDVIRNGNVSLLVSDVTVRDSRSYDCYLTRPGVKSSAHLCTVCLSAAAHFTHPVVLRQGGAEGEEVQFICHSRGGFPKPRVHWFIDDTEHPLVDTVRTYSTLLPDSELYNITSILSVNVTHDMTVSCLVENRLLSENLTSFTFGVEASPMVGRASEAMWMFTTALCVLVVALVVSVVGYQIKQDYDRRHNPQKPQESEDSSIADQKERVILEHLNSLTETTV</sequence>
<dbReference type="GO" id="GO:0042130">
    <property type="term" value="P:negative regulation of T cell proliferation"/>
    <property type="evidence" value="ECO:0007669"/>
    <property type="project" value="TreeGrafter"/>
</dbReference>
<evidence type="ECO:0000256" key="5">
    <source>
        <dbReference type="ARBA" id="ARBA00022989"/>
    </source>
</evidence>
<evidence type="ECO:0000256" key="2">
    <source>
        <dbReference type="ARBA" id="ARBA00022475"/>
    </source>
</evidence>
<keyword evidence="8" id="KW-0675">Receptor</keyword>
<keyword evidence="4" id="KW-0732">Signal</keyword>
<name>A0A9Q1D1L2_CONCO</name>
<dbReference type="PANTHER" id="PTHR25466">
    <property type="entry name" value="T-LYMPHOCYTE ACTIVATION ANTIGEN"/>
    <property type="match status" value="1"/>
</dbReference>
<keyword evidence="3 11" id="KW-0812">Transmembrane</keyword>
<evidence type="ECO:0000256" key="10">
    <source>
        <dbReference type="ARBA" id="ARBA00023319"/>
    </source>
</evidence>
<dbReference type="InterPro" id="IPR051713">
    <property type="entry name" value="T-cell_Activation_Regulation"/>
</dbReference>
<dbReference type="SUPFAM" id="SSF48726">
    <property type="entry name" value="Immunoglobulin"/>
    <property type="match status" value="2"/>
</dbReference>
<evidence type="ECO:0000256" key="1">
    <source>
        <dbReference type="ARBA" id="ARBA00004251"/>
    </source>
</evidence>
<feature type="domain" description="Ig-like" evidence="12">
    <location>
        <begin position="160"/>
        <end position="246"/>
    </location>
</feature>
<gene>
    <name evidence="13" type="ORF">COCON_G00200100</name>
</gene>